<sequence>MLVFEKRKWRQKGEDKAYLRHTHTQTQASLTSFLQFSVSFSLSSIAATSNLSDQTNRVESLKKTMHWDLVLWLIAILSNIGLLVILIYQIICLSDLEADYMNPYESSENINAMVIPEFLLEGAFCALFLFSGHWIMFLFTLPVAVYHARLFMRGEHLVDVTEIFRTLSLEKRYRLIKLALYLVFFFLVIVRLVIAIYNSLADEDEAVTGIWLL</sequence>
<organism evidence="7">
    <name type="scientific">Opuntia streptacantha</name>
    <name type="common">Prickly pear cactus</name>
    <name type="synonym">Opuntia cardona</name>
    <dbReference type="NCBI Taxonomy" id="393608"/>
    <lineage>
        <taxon>Eukaryota</taxon>
        <taxon>Viridiplantae</taxon>
        <taxon>Streptophyta</taxon>
        <taxon>Embryophyta</taxon>
        <taxon>Tracheophyta</taxon>
        <taxon>Spermatophyta</taxon>
        <taxon>Magnoliopsida</taxon>
        <taxon>eudicotyledons</taxon>
        <taxon>Gunneridae</taxon>
        <taxon>Pentapetalae</taxon>
        <taxon>Caryophyllales</taxon>
        <taxon>Cactineae</taxon>
        <taxon>Cactaceae</taxon>
        <taxon>Opuntioideae</taxon>
        <taxon>Opuntia</taxon>
    </lineage>
</organism>
<name>A0A7C9E1S1_OPUST</name>
<evidence type="ECO:0000313" key="7">
    <source>
        <dbReference type="EMBL" id="MBA4653445.1"/>
    </source>
</evidence>
<dbReference type="GO" id="GO:0016020">
    <property type="term" value="C:membrane"/>
    <property type="evidence" value="ECO:0007669"/>
    <property type="project" value="UniProtKB-SubCell"/>
</dbReference>
<reference evidence="7" key="2">
    <citation type="submission" date="2020-07" db="EMBL/GenBank/DDBJ databases">
        <authorList>
            <person name="Vera ALvarez R."/>
            <person name="Arias-Moreno D.M."/>
            <person name="Jimenez-Jacinto V."/>
            <person name="Jimenez-Bremont J.F."/>
            <person name="Swaminathan K."/>
            <person name="Moose S.P."/>
            <person name="Guerrero-Gonzalez M.L."/>
            <person name="Marino-Ramirez L."/>
            <person name="Landsman D."/>
            <person name="Rodriguez-Kessler M."/>
            <person name="Delgado-Sanchez P."/>
        </authorList>
    </citation>
    <scope>NUCLEOTIDE SEQUENCE</scope>
    <source>
        <tissue evidence="7">Cladode</tissue>
    </source>
</reference>
<evidence type="ECO:0000256" key="2">
    <source>
        <dbReference type="ARBA" id="ARBA00010095"/>
    </source>
</evidence>
<proteinExistence type="inferred from homology"/>
<feature type="transmembrane region" description="Helical" evidence="6">
    <location>
        <begin position="69"/>
        <end position="91"/>
    </location>
</feature>
<evidence type="ECO:0000256" key="3">
    <source>
        <dbReference type="ARBA" id="ARBA00022692"/>
    </source>
</evidence>
<dbReference type="InterPro" id="IPR003377">
    <property type="entry name" value="Cornichon"/>
</dbReference>
<feature type="transmembrane region" description="Helical" evidence="6">
    <location>
        <begin position="178"/>
        <end position="197"/>
    </location>
</feature>
<keyword evidence="5 6" id="KW-0472">Membrane</keyword>
<dbReference type="AlphaFoldDB" id="A0A7C9E1S1"/>
<protein>
    <submittedName>
        <fullName evidence="7">Uncharacterized protein</fullName>
    </submittedName>
</protein>
<keyword evidence="3 6" id="KW-0812">Transmembrane</keyword>
<dbReference type="EMBL" id="GISG01179157">
    <property type="protein sequence ID" value="MBA4653445.1"/>
    <property type="molecule type" value="Transcribed_RNA"/>
</dbReference>
<keyword evidence="4 6" id="KW-1133">Transmembrane helix</keyword>
<feature type="transmembrane region" description="Helical" evidence="6">
    <location>
        <begin position="118"/>
        <end position="146"/>
    </location>
</feature>
<accession>A0A7C9E1S1</accession>
<comment type="similarity">
    <text evidence="2">Belongs to the cornichon family.</text>
</comment>
<dbReference type="GO" id="GO:0016192">
    <property type="term" value="P:vesicle-mediated transport"/>
    <property type="evidence" value="ECO:0007669"/>
    <property type="project" value="InterPro"/>
</dbReference>
<reference evidence="7" key="1">
    <citation type="journal article" date="2013" name="J. Plant Res.">
        <title>Effect of fungi and light on seed germination of three Opuntia species from semiarid lands of central Mexico.</title>
        <authorList>
            <person name="Delgado-Sanchez P."/>
            <person name="Jimenez-Bremont J.F."/>
            <person name="Guerrero-Gonzalez Mde L."/>
            <person name="Flores J."/>
        </authorList>
    </citation>
    <scope>NUCLEOTIDE SEQUENCE</scope>
    <source>
        <tissue evidence="7">Cladode</tissue>
    </source>
</reference>
<dbReference type="PANTHER" id="PTHR12290">
    <property type="entry name" value="CORNICHON-RELATED"/>
    <property type="match status" value="1"/>
</dbReference>
<evidence type="ECO:0000256" key="4">
    <source>
        <dbReference type="ARBA" id="ARBA00022989"/>
    </source>
</evidence>
<dbReference type="Pfam" id="PF03311">
    <property type="entry name" value="Cornichon"/>
    <property type="match status" value="1"/>
</dbReference>
<evidence type="ECO:0000256" key="5">
    <source>
        <dbReference type="ARBA" id="ARBA00023136"/>
    </source>
</evidence>
<evidence type="ECO:0000256" key="6">
    <source>
        <dbReference type="SAM" id="Phobius"/>
    </source>
</evidence>
<evidence type="ECO:0000256" key="1">
    <source>
        <dbReference type="ARBA" id="ARBA00004141"/>
    </source>
</evidence>
<comment type="subcellular location">
    <subcellularLocation>
        <location evidence="1">Membrane</location>
        <topology evidence="1">Multi-pass membrane protein</topology>
    </subcellularLocation>
</comment>
<dbReference type="SMART" id="SM01398">
    <property type="entry name" value="Cornichon"/>
    <property type="match status" value="1"/>
</dbReference>